<dbReference type="PANTHER" id="PTHR21089:SF1">
    <property type="entry name" value="BIFUNCTIONAL 3-DEHYDROQUINATE DEHYDRATASE_SHIKIMATE DEHYDROGENASE, CHLOROPLASTIC"/>
    <property type="match status" value="1"/>
</dbReference>
<dbReference type="GO" id="GO:0009073">
    <property type="term" value="P:aromatic amino acid family biosynthetic process"/>
    <property type="evidence" value="ECO:0007669"/>
    <property type="project" value="UniProtKB-KW"/>
</dbReference>
<dbReference type="EMBL" id="NEVP01000011">
    <property type="protein sequence ID" value="OZI46715.1"/>
    <property type="molecule type" value="Genomic_DNA"/>
</dbReference>
<dbReference type="GO" id="GO:0019632">
    <property type="term" value="P:shikimate metabolic process"/>
    <property type="evidence" value="ECO:0007669"/>
    <property type="project" value="TreeGrafter"/>
</dbReference>
<dbReference type="CDD" id="cd01065">
    <property type="entry name" value="NAD_bind_Shikimate_DH"/>
    <property type="match status" value="1"/>
</dbReference>
<dbReference type="UniPathway" id="UPA00053">
    <property type="reaction ID" value="UER00087"/>
</dbReference>
<evidence type="ECO:0000259" key="8">
    <source>
        <dbReference type="Pfam" id="PF08501"/>
    </source>
</evidence>
<feature type="domain" description="Shikimate dehydrogenase substrate binding N-terminal" evidence="8">
    <location>
        <begin position="13"/>
        <end position="96"/>
    </location>
</feature>
<keyword evidence="4" id="KW-0560">Oxidoreductase</keyword>
<evidence type="ECO:0000256" key="3">
    <source>
        <dbReference type="ARBA" id="ARBA00022857"/>
    </source>
</evidence>
<dbReference type="SUPFAM" id="SSF53223">
    <property type="entry name" value="Aminoacid dehydrogenase-like, N-terminal domain"/>
    <property type="match status" value="1"/>
</dbReference>
<evidence type="ECO:0000256" key="5">
    <source>
        <dbReference type="ARBA" id="ARBA00023141"/>
    </source>
</evidence>
<dbReference type="InterPro" id="IPR022893">
    <property type="entry name" value="Shikimate_DH_fam"/>
</dbReference>
<accession>A0A261TBD3</accession>
<name>A0A261TBD3_9BORD</name>
<evidence type="ECO:0000313" key="9">
    <source>
        <dbReference type="EMBL" id="OZI46715.1"/>
    </source>
</evidence>
<dbReference type="RefSeq" id="WP_094802598.1">
    <property type="nucleotide sequence ID" value="NZ_NEVP01000011.1"/>
</dbReference>
<evidence type="ECO:0000256" key="4">
    <source>
        <dbReference type="ARBA" id="ARBA00023002"/>
    </source>
</evidence>
<dbReference type="GO" id="GO:0005829">
    <property type="term" value="C:cytosol"/>
    <property type="evidence" value="ECO:0007669"/>
    <property type="project" value="TreeGrafter"/>
</dbReference>
<protein>
    <recommendedName>
        <fullName evidence="2">shikimate dehydrogenase (NADP(+))</fullName>
        <ecNumber evidence="2">1.1.1.25</ecNumber>
    </recommendedName>
</protein>
<feature type="domain" description="Quinate/shikimate 5-dehydrogenase/glutamyl-tRNA reductase" evidence="7">
    <location>
        <begin position="126"/>
        <end position="198"/>
    </location>
</feature>
<dbReference type="Gene3D" id="3.40.50.10860">
    <property type="entry name" value="Leucine Dehydrogenase, chain A, domain 1"/>
    <property type="match status" value="1"/>
</dbReference>
<dbReference type="Pfam" id="PF08501">
    <property type="entry name" value="Shikimate_dh_N"/>
    <property type="match status" value="1"/>
</dbReference>
<dbReference type="InterPro" id="IPR036291">
    <property type="entry name" value="NAD(P)-bd_dom_sf"/>
</dbReference>
<evidence type="ECO:0000256" key="1">
    <source>
        <dbReference type="ARBA" id="ARBA00004871"/>
    </source>
</evidence>
<organism evidence="9 10">
    <name type="scientific">Bordetella genomosp. 5</name>
    <dbReference type="NCBI Taxonomy" id="1395608"/>
    <lineage>
        <taxon>Bacteria</taxon>
        <taxon>Pseudomonadati</taxon>
        <taxon>Pseudomonadota</taxon>
        <taxon>Betaproteobacteria</taxon>
        <taxon>Burkholderiales</taxon>
        <taxon>Alcaligenaceae</taxon>
        <taxon>Bordetella</taxon>
    </lineage>
</organism>
<reference evidence="9 10" key="1">
    <citation type="submission" date="2017-05" db="EMBL/GenBank/DDBJ databases">
        <title>Complete and WGS of Bordetella genogroups.</title>
        <authorList>
            <person name="Spilker T."/>
            <person name="LiPuma J."/>
        </authorList>
    </citation>
    <scope>NUCLEOTIDE SEQUENCE [LARGE SCALE GENOMIC DNA]</scope>
    <source>
        <strain evidence="9 10">AU10456</strain>
    </source>
</reference>
<dbReference type="EC" id="1.1.1.25" evidence="2"/>
<dbReference type="Proteomes" id="UP000216913">
    <property type="component" value="Unassembled WGS sequence"/>
</dbReference>
<dbReference type="InterPro" id="IPR006151">
    <property type="entry name" value="Shikm_DH/Glu-tRNA_Rdtase"/>
</dbReference>
<dbReference type="GO" id="GO:0009423">
    <property type="term" value="P:chorismate biosynthetic process"/>
    <property type="evidence" value="ECO:0007669"/>
    <property type="project" value="UniProtKB-UniPathway"/>
</dbReference>
<keyword evidence="10" id="KW-1185">Reference proteome</keyword>
<dbReference type="InterPro" id="IPR013708">
    <property type="entry name" value="Shikimate_DH-bd_N"/>
</dbReference>
<evidence type="ECO:0000256" key="6">
    <source>
        <dbReference type="ARBA" id="ARBA00049442"/>
    </source>
</evidence>
<comment type="caution">
    <text evidence="9">The sequence shown here is derived from an EMBL/GenBank/DDBJ whole genome shotgun (WGS) entry which is preliminary data.</text>
</comment>
<dbReference type="InterPro" id="IPR046346">
    <property type="entry name" value="Aminoacid_DH-like_N_sf"/>
</dbReference>
<keyword evidence="5" id="KW-0028">Amino-acid biosynthesis</keyword>
<comment type="pathway">
    <text evidence="1">Metabolic intermediate biosynthesis; chorismate biosynthesis; chorismate from D-erythrose 4-phosphate and phosphoenolpyruvate: step 4/7.</text>
</comment>
<dbReference type="PANTHER" id="PTHR21089">
    <property type="entry name" value="SHIKIMATE DEHYDROGENASE"/>
    <property type="match status" value="1"/>
</dbReference>
<evidence type="ECO:0000313" key="10">
    <source>
        <dbReference type="Proteomes" id="UP000216913"/>
    </source>
</evidence>
<keyword evidence="5" id="KW-0057">Aromatic amino acid biosynthesis</keyword>
<dbReference type="OrthoDB" id="3609723at2"/>
<dbReference type="AlphaFoldDB" id="A0A261TBD3"/>
<comment type="catalytic activity">
    <reaction evidence="6">
        <text>shikimate + NADP(+) = 3-dehydroshikimate + NADPH + H(+)</text>
        <dbReference type="Rhea" id="RHEA:17737"/>
        <dbReference type="ChEBI" id="CHEBI:15378"/>
        <dbReference type="ChEBI" id="CHEBI:16630"/>
        <dbReference type="ChEBI" id="CHEBI:36208"/>
        <dbReference type="ChEBI" id="CHEBI:57783"/>
        <dbReference type="ChEBI" id="CHEBI:58349"/>
        <dbReference type="EC" id="1.1.1.25"/>
    </reaction>
</comment>
<proteinExistence type="predicted"/>
<keyword evidence="3" id="KW-0521">NADP</keyword>
<dbReference type="SUPFAM" id="SSF51735">
    <property type="entry name" value="NAD(P)-binding Rossmann-fold domains"/>
    <property type="match status" value="1"/>
</dbReference>
<evidence type="ECO:0000256" key="2">
    <source>
        <dbReference type="ARBA" id="ARBA00012962"/>
    </source>
</evidence>
<dbReference type="Pfam" id="PF01488">
    <property type="entry name" value="Shikimate_DH"/>
    <property type="match status" value="1"/>
</dbReference>
<dbReference type="Gene3D" id="3.40.50.720">
    <property type="entry name" value="NAD(P)-binding Rossmann-like Domain"/>
    <property type="match status" value="1"/>
</dbReference>
<evidence type="ECO:0000259" key="7">
    <source>
        <dbReference type="Pfam" id="PF01488"/>
    </source>
</evidence>
<dbReference type="GO" id="GO:0004764">
    <property type="term" value="F:shikimate 3-dehydrogenase (NADP+) activity"/>
    <property type="evidence" value="ECO:0007669"/>
    <property type="project" value="UniProtKB-EC"/>
</dbReference>
<sequence>MMPISGNTALMCILADPIGQVRTPQMVNALLQARGTDAVMVPMHVAPADLPDVMQALRRTRNLKGMVITVPHKMSVVPLCDEIEGDAAAVGAVNVVRREPDGRLVGGMLDGTGFLRGLEALGVPVRGASVYLAGAGGAAHAIAFSLAQAGIGRLTIANRSRARIDALARRLTERYPALPVSAGSADPAGHDIVVNATSLGMAPGDPLPLDAAGLSAGQVVADIIMQPAETALLAQARARGCRLYGGAGMLEGQVADMVAFISGRATSQAGEA</sequence>
<gene>
    <name evidence="9" type="ORF">CAL25_18685</name>
</gene>
<dbReference type="GO" id="GO:0050661">
    <property type="term" value="F:NADP binding"/>
    <property type="evidence" value="ECO:0007669"/>
    <property type="project" value="TreeGrafter"/>
</dbReference>